<sequence length="558" mass="58955">MALPESDNVGIVKPNAARLSLVIAGICLAVFLAGMDQTILATAIPVISVEFDTSADFGWWSNAYLLTLSAFQLFYGKLYSLFPIKHVYLIAIVIFEIGSLVCTTAPTSIALIIGRAIAGLGAARVFSGSVLILTKLIPLAQRAAYLGIMSAAFGLAAIVGPFLGAAILQSSTWRWCFGINLPLGAVTVVLCFFFVHTPVDPSVKSLSLVQKSLQLDIPGTIFMAGSLICLLMALQWGGATYPWSNGRIIALFVVSGVLACAFLATQMTSFVGKARTIPSSLARSRDVWLAGTYAICINGGVYVAVLFLPIWFQDVRGRSPLSSGEMLTPLVAGYVVASIVAGGITSGFKYYNPAMIIGTVLSVAGSALLTTINIRTSTARVVGYQLVFGFGIGFGFGQPSYVVQTLLPAADVPMGVTFITLVQNLSASIFVAVAQSIFQGEMHKRLEPLLPRSPQNSSLLLAALPKILSSMPAEAQATSKGAISDSIIRTFYVALGLSCASIIGALLVKWVPMRDPYKEQNSGSLQSPNTQTDEKLGKTAPNVPGNQTSDSDGVNVEK</sequence>
<feature type="compositionally biased region" description="Polar residues" evidence="5">
    <location>
        <begin position="519"/>
        <end position="531"/>
    </location>
</feature>
<feature type="transmembrane region" description="Helical" evidence="6">
    <location>
        <begin position="350"/>
        <end position="369"/>
    </location>
</feature>
<feature type="transmembrane region" description="Helical" evidence="6">
    <location>
        <begin position="143"/>
        <end position="168"/>
    </location>
</feature>
<keyword evidence="9" id="KW-1185">Reference proteome</keyword>
<proteinExistence type="predicted"/>
<feature type="transmembrane region" description="Helical" evidence="6">
    <location>
        <begin position="248"/>
        <end position="267"/>
    </location>
</feature>
<comment type="caution">
    <text evidence="8">The sequence shown here is derived from an EMBL/GenBank/DDBJ whole genome shotgun (WGS) entry which is preliminary data.</text>
</comment>
<reference evidence="8 9" key="1">
    <citation type="submission" date="2018-05" db="EMBL/GenBank/DDBJ databases">
        <title>Genome sequencing and assembly of the regulated plant pathogen Lachnellula willkommii and related sister species for the development of diagnostic species identification markers.</title>
        <authorList>
            <person name="Giroux E."/>
            <person name="Bilodeau G."/>
        </authorList>
    </citation>
    <scope>NUCLEOTIDE SEQUENCE [LARGE SCALE GENOMIC DNA]</scope>
    <source>
        <strain evidence="8 9">CBS 268.59</strain>
    </source>
</reference>
<gene>
    <name evidence="8" type="primary">tcpA_3</name>
    <name evidence="8" type="ORF">LSUE1_G006646</name>
</gene>
<accession>A0A8T9C390</accession>
<dbReference type="Proteomes" id="UP000469558">
    <property type="component" value="Unassembled WGS sequence"/>
</dbReference>
<dbReference type="Pfam" id="PF07690">
    <property type="entry name" value="MFS_1"/>
    <property type="match status" value="1"/>
</dbReference>
<feature type="transmembrane region" description="Helical" evidence="6">
    <location>
        <begin position="487"/>
        <end position="508"/>
    </location>
</feature>
<dbReference type="PANTHER" id="PTHR23501">
    <property type="entry name" value="MAJOR FACILITATOR SUPERFAMILY"/>
    <property type="match status" value="1"/>
</dbReference>
<feature type="transmembrane region" description="Helical" evidence="6">
    <location>
        <begin position="87"/>
        <end position="105"/>
    </location>
</feature>
<dbReference type="OrthoDB" id="10021397at2759"/>
<evidence type="ECO:0000313" key="9">
    <source>
        <dbReference type="Proteomes" id="UP000469558"/>
    </source>
</evidence>
<feature type="transmembrane region" description="Helical" evidence="6">
    <location>
        <begin position="287"/>
        <end position="312"/>
    </location>
</feature>
<evidence type="ECO:0000259" key="7">
    <source>
        <dbReference type="PROSITE" id="PS50850"/>
    </source>
</evidence>
<keyword evidence="4 6" id="KW-0472">Membrane</keyword>
<evidence type="ECO:0000256" key="6">
    <source>
        <dbReference type="SAM" id="Phobius"/>
    </source>
</evidence>
<evidence type="ECO:0000256" key="3">
    <source>
        <dbReference type="ARBA" id="ARBA00022989"/>
    </source>
</evidence>
<feature type="transmembrane region" description="Helical" evidence="6">
    <location>
        <begin position="217"/>
        <end position="236"/>
    </location>
</feature>
<feature type="transmembrane region" description="Helical" evidence="6">
    <location>
        <begin position="381"/>
        <end position="402"/>
    </location>
</feature>
<comment type="subcellular location">
    <subcellularLocation>
        <location evidence="1">Membrane</location>
        <topology evidence="1">Multi-pass membrane protein</topology>
    </subcellularLocation>
</comment>
<feature type="transmembrane region" description="Helical" evidence="6">
    <location>
        <begin position="324"/>
        <end position="344"/>
    </location>
</feature>
<keyword evidence="2 6" id="KW-0812">Transmembrane</keyword>
<dbReference type="EMBL" id="QGMK01000826">
    <property type="protein sequence ID" value="TVY78189.1"/>
    <property type="molecule type" value="Genomic_DNA"/>
</dbReference>
<dbReference type="Gene3D" id="1.20.1720.10">
    <property type="entry name" value="Multidrug resistance protein D"/>
    <property type="match status" value="1"/>
</dbReference>
<dbReference type="SUPFAM" id="SSF103473">
    <property type="entry name" value="MFS general substrate transporter"/>
    <property type="match status" value="1"/>
</dbReference>
<feature type="transmembrane region" description="Helical" evidence="6">
    <location>
        <begin position="57"/>
        <end position="75"/>
    </location>
</feature>
<evidence type="ECO:0000256" key="4">
    <source>
        <dbReference type="ARBA" id="ARBA00023136"/>
    </source>
</evidence>
<name>A0A8T9C390_9HELO</name>
<dbReference type="InterPro" id="IPR036259">
    <property type="entry name" value="MFS_trans_sf"/>
</dbReference>
<feature type="transmembrane region" description="Helical" evidence="6">
    <location>
        <begin position="414"/>
        <end position="438"/>
    </location>
</feature>
<protein>
    <submittedName>
        <fullName evidence="8">MFS thioclapurine efflux transporter tcpA</fullName>
    </submittedName>
</protein>
<dbReference type="PANTHER" id="PTHR23501:SF198">
    <property type="entry name" value="AZOLE RESISTANCE PROTEIN 1-RELATED"/>
    <property type="match status" value="1"/>
</dbReference>
<feature type="transmembrane region" description="Helical" evidence="6">
    <location>
        <begin position="20"/>
        <end position="45"/>
    </location>
</feature>
<evidence type="ECO:0000256" key="1">
    <source>
        <dbReference type="ARBA" id="ARBA00004141"/>
    </source>
</evidence>
<evidence type="ECO:0000313" key="8">
    <source>
        <dbReference type="EMBL" id="TVY78189.1"/>
    </source>
</evidence>
<dbReference type="PROSITE" id="PS50850">
    <property type="entry name" value="MFS"/>
    <property type="match status" value="1"/>
</dbReference>
<keyword evidence="3 6" id="KW-1133">Transmembrane helix</keyword>
<feature type="transmembrane region" description="Helical" evidence="6">
    <location>
        <begin position="175"/>
        <end position="197"/>
    </location>
</feature>
<evidence type="ECO:0000256" key="5">
    <source>
        <dbReference type="SAM" id="MobiDB-lite"/>
    </source>
</evidence>
<feature type="domain" description="Major facilitator superfamily (MFS) profile" evidence="7">
    <location>
        <begin position="22"/>
        <end position="513"/>
    </location>
</feature>
<dbReference type="InterPro" id="IPR011701">
    <property type="entry name" value="MFS"/>
</dbReference>
<dbReference type="GO" id="GO:0005886">
    <property type="term" value="C:plasma membrane"/>
    <property type="evidence" value="ECO:0007669"/>
    <property type="project" value="TreeGrafter"/>
</dbReference>
<evidence type="ECO:0000256" key="2">
    <source>
        <dbReference type="ARBA" id="ARBA00022692"/>
    </source>
</evidence>
<dbReference type="AlphaFoldDB" id="A0A8T9C390"/>
<dbReference type="InterPro" id="IPR020846">
    <property type="entry name" value="MFS_dom"/>
</dbReference>
<organism evidence="8 9">
    <name type="scientific">Lachnellula suecica</name>
    <dbReference type="NCBI Taxonomy" id="602035"/>
    <lineage>
        <taxon>Eukaryota</taxon>
        <taxon>Fungi</taxon>
        <taxon>Dikarya</taxon>
        <taxon>Ascomycota</taxon>
        <taxon>Pezizomycotina</taxon>
        <taxon>Leotiomycetes</taxon>
        <taxon>Helotiales</taxon>
        <taxon>Lachnaceae</taxon>
        <taxon>Lachnellula</taxon>
    </lineage>
</organism>
<dbReference type="Gene3D" id="1.20.1250.20">
    <property type="entry name" value="MFS general substrate transporter like domains"/>
    <property type="match status" value="1"/>
</dbReference>
<feature type="region of interest" description="Disordered" evidence="5">
    <location>
        <begin position="518"/>
        <end position="558"/>
    </location>
</feature>
<dbReference type="CDD" id="cd17502">
    <property type="entry name" value="MFS_Azr1_MDR_like"/>
    <property type="match status" value="1"/>
</dbReference>
<dbReference type="GO" id="GO:0022857">
    <property type="term" value="F:transmembrane transporter activity"/>
    <property type="evidence" value="ECO:0007669"/>
    <property type="project" value="InterPro"/>
</dbReference>